<dbReference type="EMBL" id="JACASD010000026">
    <property type="protein sequence ID" value="NWE89037.1"/>
    <property type="molecule type" value="Genomic_DNA"/>
</dbReference>
<sequence length="71" mass="8162">MELFKHLPRTLLNASDAAYDKYNDAAEEAIETGDFEMFTKLNEQLYMTGFAHRESGRLNHAMLRSTIDSFS</sequence>
<reference evidence="1 2" key="1">
    <citation type="submission" date="2020-04" db="EMBL/GenBank/DDBJ databases">
        <title>Molecular characterization of pseudomonads from Agaricus bisporus reveal novel blotch 2 pathogens in Western Europe.</title>
        <authorList>
            <person name="Taparia T."/>
            <person name="Krijger M."/>
            <person name="Haynes E."/>
            <person name="Elpinstone J.G."/>
            <person name="Noble R."/>
            <person name="Van Der Wolf J."/>
        </authorList>
    </citation>
    <scope>NUCLEOTIDE SEQUENCE [LARGE SCALE GENOMIC DNA]</scope>
    <source>
        <strain evidence="1 2">P8021</strain>
    </source>
</reference>
<evidence type="ECO:0000313" key="2">
    <source>
        <dbReference type="Proteomes" id="UP000585226"/>
    </source>
</evidence>
<comment type="caution">
    <text evidence="1">The sequence shown here is derived from an EMBL/GenBank/DDBJ whole genome shotgun (WGS) entry which is preliminary data.</text>
</comment>
<organism evidence="1 2">
    <name type="scientific">Pseudomonas reactans</name>
    <dbReference type="NCBI Taxonomy" id="117680"/>
    <lineage>
        <taxon>Bacteria</taxon>
        <taxon>Pseudomonadati</taxon>
        <taxon>Pseudomonadota</taxon>
        <taxon>Gammaproteobacteria</taxon>
        <taxon>Pseudomonadales</taxon>
        <taxon>Pseudomonadaceae</taxon>
        <taxon>Pseudomonas</taxon>
    </lineage>
</organism>
<dbReference type="Proteomes" id="UP000585226">
    <property type="component" value="Unassembled WGS sequence"/>
</dbReference>
<dbReference type="RefSeq" id="WP_177111354.1">
    <property type="nucleotide sequence ID" value="NZ_JACASD010000026.1"/>
</dbReference>
<name>A0A7Y8KH36_9PSED</name>
<evidence type="ECO:0000313" key="1">
    <source>
        <dbReference type="EMBL" id="NWE89037.1"/>
    </source>
</evidence>
<gene>
    <name evidence="1" type="ORF">HX893_12905</name>
</gene>
<dbReference type="AlphaFoldDB" id="A0A7Y8KH36"/>
<proteinExistence type="predicted"/>
<accession>A0A7Y8KH36</accession>
<protein>
    <submittedName>
        <fullName evidence="1">Uncharacterized protein</fullName>
    </submittedName>
</protein>